<accession>A0A1M6GFI1</accession>
<dbReference type="RefSeq" id="WP_084538954.1">
    <property type="nucleotide sequence ID" value="NZ_FQYN01000004.1"/>
</dbReference>
<evidence type="ECO:0000256" key="1">
    <source>
        <dbReference type="ARBA" id="ARBA00022679"/>
    </source>
</evidence>
<dbReference type="AlphaFoldDB" id="A0A1M6GFI1"/>
<dbReference type="Gene3D" id="3.40.630.30">
    <property type="match status" value="1"/>
</dbReference>
<reference evidence="4 5" key="1">
    <citation type="submission" date="2016-11" db="EMBL/GenBank/DDBJ databases">
        <authorList>
            <person name="Jaros S."/>
            <person name="Januszkiewicz K."/>
            <person name="Wedrychowicz H."/>
        </authorList>
    </citation>
    <scope>NUCLEOTIDE SEQUENCE [LARGE SCALE GENOMIC DNA]</scope>
    <source>
        <strain evidence="4 5">DSM 21074</strain>
    </source>
</reference>
<name>A0A1M6GFI1_9BACT</name>
<evidence type="ECO:0000313" key="5">
    <source>
        <dbReference type="Proteomes" id="UP000184418"/>
    </source>
</evidence>
<organism evidence="4 5">
    <name type="scientific">Hymenobacter daecheongensis DSM 21074</name>
    <dbReference type="NCBI Taxonomy" id="1121955"/>
    <lineage>
        <taxon>Bacteria</taxon>
        <taxon>Pseudomonadati</taxon>
        <taxon>Bacteroidota</taxon>
        <taxon>Cytophagia</taxon>
        <taxon>Cytophagales</taxon>
        <taxon>Hymenobacteraceae</taxon>
        <taxon>Hymenobacter</taxon>
    </lineage>
</organism>
<dbReference type="EMBL" id="FQYN01000004">
    <property type="protein sequence ID" value="SHJ08631.1"/>
    <property type="molecule type" value="Genomic_DNA"/>
</dbReference>
<feature type="domain" description="N-acetyltransferase" evidence="3">
    <location>
        <begin position="99"/>
        <end position="238"/>
    </location>
</feature>
<keyword evidence="2 4" id="KW-0012">Acyltransferase</keyword>
<evidence type="ECO:0000259" key="3">
    <source>
        <dbReference type="PROSITE" id="PS51186"/>
    </source>
</evidence>
<sequence>MSTGLELLPWDTDLFGYKVAELRPASAELAAVRRLIAEARQQQVRLLYWFIEPHNEQALAVAAAVGALLVDRKVTYLMAVPTAPDVPAGVSSTSRLTPQLYSLAIQSGCFSRYRLDPGFAPDVYERLYSRWIENSVSGARAREVLVYQPQPDAEATGLATLGIKHNRVNIDLLAVDAPMRGLGIGAKLIQAARQRTHAWGFRELEVVTQLDNEAACRMYERCGFHREFLYHTYHIWLE</sequence>
<dbReference type="InterPro" id="IPR016181">
    <property type="entry name" value="Acyl_CoA_acyltransferase"/>
</dbReference>
<dbReference type="STRING" id="1121955.SAMN02745146_2241"/>
<dbReference type="Pfam" id="PF00583">
    <property type="entry name" value="Acetyltransf_1"/>
    <property type="match status" value="1"/>
</dbReference>
<dbReference type="OrthoDB" id="1342666at2"/>
<dbReference type="SUPFAM" id="SSF55729">
    <property type="entry name" value="Acyl-CoA N-acyltransferases (Nat)"/>
    <property type="match status" value="1"/>
</dbReference>
<dbReference type="InterPro" id="IPR050832">
    <property type="entry name" value="Bact_Acetyltransf"/>
</dbReference>
<dbReference type="Proteomes" id="UP000184418">
    <property type="component" value="Unassembled WGS sequence"/>
</dbReference>
<dbReference type="InterPro" id="IPR000182">
    <property type="entry name" value="GNAT_dom"/>
</dbReference>
<keyword evidence="5" id="KW-1185">Reference proteome</keyword>
<dbReference type="PANTHER" id="PTHR43877:SF2">
    <property type="entry name" value="AMINOALKYLPHOSPHONATE N-ACETYLTRANSFERASE-RELATED"/>
    <property type="match status" value="1"/>
</dbReference>
<dbReference type="PANTHER" id="PTHR43877">
    <property type="entry name" value="AMINOALKYLPHOSPHONATE N-ACETYLTRANSFERASE-RELATED-RELATED"/>
    <property type="match status" value="1"/>
</dbReference>
<dbReference type="GO" id="GO:0016747">
    <property type="term" value="F:acyltransferase activity, transferring groups other than amino-acyl groups"/>
    <property type="evidence" value="ECO:0007669"/>
    <property type="project" value="InterPro"/>
</dbReference>
<dbReference type="PROSITE" id="PS51186">
    <property type="entry name" value="GNAT"/>
    <property type="match status" value="1"/>
</dbReference>
<protein>
    <submittedName>
        <fullName evidence="4">dTDP-4-amino-4,6-dideoxy-D-galactose acyltransferase</fullName>
    </submittedName>
</protein>
<evidence type="ECO:0000313" key="4">
    <source>
        <dbReference type="EMBL" id="SHJ08631.1"/>
    </source>
</evidence>
<evidence type="ECO:0000256" key="2">
    <source>
        <dbReference type="ARBA" id="ARBA00023315"/>
    </source>
</evidence>
<gene>
    <name evidence="4" type="ORF">SAMN02745146_2241</name>
</gene>
<dbReference type="CDD" id="cd04301">
    <property type="entry name" value="NAT_SF"/>
    <property type="match status" value="1"/>
</dbReference>
<keyword evidence="1 4" id="KW-0808">Transferase</keyword>
<proteinExistence type="predicted"/>